<keyword evidence="6" id="KW-0865">Zymogen</keyword>
<comment type="similarity">
    <text evidence="1 8">Belongs to the peptidase C14A family.</text>
</comment>
<evidence type="ECO:0000259" key="10">
    <source>
        <dbReference type="PROSITE" id="PS50208"/>
    </source>
</evidence>
<feature type="active site" evidence="7">
    <location>
        <position position="264"/>
    </location>
</feature>
<dbReference type="AlphaFoldDB" id="W8C1G1"/>
<keyword evidence="3" id="KW-0053">Apoptosis</keyword>
<feature type="domain" description="Caspase family p20" evidence="10">
    <location>
        <begin position="189"/>
        <end position="314"/>
    </location>
</feature>
<dbReference type="GO" id="GO:0006915">
    <property type="term" value="P:apoptotic process"/>
    <property type="evidence" value="ECO:0007669"/>
    <property type="project" value="UniProtKB-KW"/>
</dbReference>
<dbReference type="OrthoDB" id="6097640at2759"/>
<evidence type="ECO:0000313" key="11">
    <source>
        <dbReference type="EMBL" id="JAC02974.1"/>
    </source>
</evidence>
<dbReference type="Gene3D" id="3.40.50.1460">
    <property type="match status" value="1"/>
</dbReference>
<evidence type="ECO:0000256" key="5">
    <source>
        <dbReference type="ARBA" id="ARBA00022807"/>
    </source>
</evidence>
<dbReference type="PROSITE" id="PS50207">
    <property type="entry name" value="CASPASE_P10"/>
    <property type="match status" value="1"/>
</dbReference>
<protein>
    <submittedName>
        <fullName evidence="11">Caspase Nc</fullName>
    </submittedName>
</protein>
<reference evidence="11" key="2">
    <citation type="journal article" date="2014" name="BMC Genomics">
        <title>A genomic perspective to assessing quality of mass-reared SIT flies used in Mediterranean fruit fly (Ceratitis capitata) eradication in California.</title>
        <authorList>
            <person name="Calla B."/>
            <person name="Hall B."/>
            <person name="Hou S."/>
            <person name="Geib S.M."/>
        </authorList>
    </citation>
    <scope>NUCLEOTIDE SEQUENCE</scope>
</reference>
<keyword evidence="5" id="KW-0788">Thiol protease</keyword>
<dbReference type="PANTHER" id="PTHR47901:SF8">
    <property type="entry name" value="CASPASE-3"/>
    <property type="match status" value="1"/>
</dbReference>
<dbReference type="Pfam" id="PF00656">
    <property type="entry name" value="Peptidase_C14"/>
    <property type="match status" value="1"/>
</dbReference>
<evidence type="ECO:0000256" key="1">
    <source>
        <dbReference type="ARBA" id="ARBA00010134"/>
    </source>
</evidence>
<proteinExistence type="evidence at transcript level"/>
<keyword evidence="4" id="KW-0378">Hydrolase</keyword>
<organism evidence="11">
    <name type="scientific">Ceratitis capitata</name>
    <name type="common">Mediterranean fruit fly</name>
    <name type="synonym">Tephritis capitata</name>
    <dbReference type="NCBI Taxonomy" id="7213"/>
    <lineage>
        <taxon>Eukaryota</taxon>
        <taxon>Metazoa</taxon>
        <taxon>Ecdysozoa</taxon>
        <taxon>Arthropoda</taxon>
        <taxon>Hexapoda</taxon>
        <taxon>Insecta</taxon>
        <taxon>Pterygota</taxon>
        <taxon>Neoptera</taxon>
        <taxon>Endopterygota</taxon>
        <taxon>Diptera</taxon>
        <taxon>Brachycera</taxon>
        <taxon>Muscomorpha</taxon>
        <taxon>Tephritoidea</taxon>
        <taxon>Tephritidae</taxon>
        <taxon>Ceratitis</taxon>
        <taxon>Ceratitis</taxon>
    </lineage>
</organism>
<keyword evidence="2" id="KW-0645">Protease</keyword>
<name>W8C1G1_CERCA</name>
<evidence type="ECO:0000256" key="8">
    <source>
        <dbReference type="RuleBase" id="RU003971"/>
    </source>
</evidence>
<dbReference type="PIRSF" id="PIRSF038001">
    <property type="entry name" value="Caspase_ICE"/>
    <property type="match status" value="1"/>
</dbReference>
<evidence type="ECO:0000256" key="2">
    <source>
        <dbReference type="ARBA" id="ARBA00022670"/>
    </source>
</evidence>
<feature type="active site" evidence="7">
    <location>
        <position position="312"/>
    </location>
</feature>
<dbReference type="GO" id="GO:0004197">
    <property type="term" value="F:cysteine-type endopeptidase activity"/>
    <property type="evidence" value="ECO:0007669"/>
    <property type="project" value="InterPro"/>
</dbReference>
<dbReference type="InterPro" id="IPR002138">
    <property type="entry name" value="Pept_C14_p10"/>
</dbReference>
<dbReference type="InterPro" id="IPR002398">
    <property type="entry name" value="Pept_C14"/>
</dbReference>
<dbReference type="InterPro" id="IPR015917">
    <property type="entry name" value="Pept_C14A"/>
</dbReference>
<dbReference type="SMART" id="SM00115">
    <property type="entry name" value="CASc"/>
    <property type="match status" value="1"/>
</dbReference>
<dbReference type="InterPro" id="IPR011029">
    <property type="entry name" value="DEATH-like_dom_sf"/>
</dbReference>
<dbReference type="PROSITE" id="PS50208">
    <property type="entry name" value="CASPASE_P20"/>
    <property type="match status" value="1"/>
</dbReference>
<dbReference type="PROSITE" id="PS01122">
    <property type="entry name" value="CASPASE_CYS"/>
    <property type="match status" value="1"/>
</dbReference>
<dbReference type="EMBL" id="GAMC01003582">
    <property type="protein sequence ID" value="JAC02974.1"/>
    <property type="molecule type" value="mRNA"/>
</dbReference>
<evidence type="ECO:0000256" key="7">
    <source>
        <dbReference type="PIRSR" id="PIRSR038001-1"/>
    </source>
</evidence>
<dbReference type="SUPFAM" id="SSF52129">
    <property type="entry name" value="Caspase-like"/>
    <property type="match status" value="1"/>
</dbReference>
<dbReference type="GO" id="GO:0006508">
    <property type="term" value="P:proteolysis"/>
    <property type="evidence" value="ECO:0007669"/>
    <property type="project" value="UniProtKB-KW"/>
</dbReference>
<feature type="domain" description="Caspase family p10" evidence="9">
    <location>
        <begin position="346"/>
        <end position="427"/>
    </location>
</feature>
<dbReference type="MEROPS" id="C14.019"/>
<evidence type="ECO:0000256" key="4">
    <source>
        <dbReference type="ARBA" id="ARBA00022801"/>
    </source>
</evidence>
<dbReference type="Gene3D" id="1.10.533.10">
    <property type="entry name" value="Death Domain, Fas"/>
    <property type="match status" value="1"/>
</dbReference>
<dbReference type="PANTHER" id="PTHR47901">
    <property type="entry name" value="CASPASE RECRUITMENT DOMAIN-CONTAINING PROTEIN 18"/>
    <property type="match status" value="1"/>
</dbReference>
<dbReference type="PRINTS" id="PR00376">
    <property type="entry name" value="IL1BCENZYME"/>
</dbReference>
<evidence type="ECO:0000256" key="3">
    <source>
        <dbReference type="ARBA" id="ARBA00022703"/>
    </source>
</evidence>
<sequence>MDDKHRKIIKDNITKLIQHTDFKRLLQACKTEGLLSAGMVNNLHIDSKNMLEVDGTYTLEEIKHQKLFEKITHRGPEAFDKLKKILTYLDYVEALQILEREKEFQRIRDNRPNFTQHSSYVPEKEIDPIPTPAVDLPDSLQLSEEQNSILIPNEFLDSVEPKVKYEVKKTVQMITNDKIGTYSMKSKDNRGILFLVNNIKFDTDYRNGAENDSAALIYVFRQLGFKIFNLKDVSQKLFFDYLEKLLKSEYTRKTECFILALMSHGELNTKKEEVVGFSDGSTVKVQLIIDHFSNVKCPNLLEKPKVLIFPFCRGPIEERGNMTNTESDTMSYTQDKDNNTAMMYKESDLLICFATNKGFKSFRDQKNGSWYVQELCKVIAEHAHDTDFQDIIKIVQRNVSKMFSENGGIQMGNSHDLGFNYKLFLNPGFSEE</sequence>
<dbReference type="InterPro" id="IPR029030">
    <property type="entry name" value="Caspase-like_dom_sf"/>
</dbReference>
<accession>W8C1G1</accession>
<dbReference type="InterPro" id="IPR001309">
    <property type="entry name" value="Pept_C14_p20"/>
</dbReference>
<dbReference type="InterPro" id="IPR033139">
    <property type="entry name" value="Caspase_cys_AS"/>
</dbReference>
<reference evidence="11" key="1">
    <citation type="submission" date="2013-07" db="EMBL/GenBank/DDBJ databases">
        <authorList>
            <person name="Geib S."/>
        </authorList>
    </citation>
    <scope>NUCLEOTIDE SEQUENCE</scope>
</reference>
<evidence type="ECO:0000259" key="9">
    <source>
        <dbReference type="PROSITE" id="PS50207"/>
    </source>
</evidence>
<evidence type="ECO:0000256" key="6">
    <source>
        <dbReference type="ARBA" id="ARBA00023145"/>
    </source>
</evidence>
<dbReference type="InterPro" id="IPR011600">
    <property type="entry name" value="Pept_C14_caspase"/>
</dbReference>
<gene>
    <name evidence="11" type="primary">ICENC</name>
</gene>